<evidence type="ECO:0000259" key="2">
    <source>
        <dbReference type="PROSITE" id="PS51471"/>
    </source>
</evidence>
<dbReference type="Proteomes" id="UP000005953">
    <property type="component" value="Unassembled WGS sequence"/>
</dbReference>
<comment type="caution">
    <text evidence="3">The sequence shown here is derived from an EMBL/GenBank/DDBJ whole genome shotgun (WGS) entry which is preliminary data.</text>
</comment>
<comment type="similarity">
    <text evidence="1">Belongs to the iron/ascorbate-dependent oxidoreductase family.</text>
</comment>
<dbReference type="AlphaFoldDB" id="A4BIC5"/>
<organism evidence="3 4">
    <name type="scientific">Reinekea blandensis MED297</name>
    <dbReference type="NCBI Taxonomy" id="314283"/>
    <lineage>
        <taxon>Bacteria</taxon>
        <taxon>Pseudomonadati</taxon>
        <taxon>Pseudomonadota</taxon>
        <taxon>Gammaproteobacteria</taxon>
        <taxon>Oceanospirillales</taxon>
        <taxon>Saccharospirillaceae</taxon>
        <taxon>Reinekea</taxon>
    </lineage>
</organism>
<keyword evidence="4" id="KW-1185">Reference proteome</keyword>
<dbReference type="InterPro" id="IPR056470">
    <property type="entry name" value="BesD/HalB-like"/>
</dbReference>
<dbReference type="HOGENOM" id="CLU_074949_0_0_6"/>
<evidence type="ECO:0000313" key="4">
    <source>
        <dbReference type="Proteomes" id="UP000005953"/>
    </source>
</evidence>
<keyword evidence="1" id="KW-0408">Iron</keyword>
<keyword evidence="1" id="KW-0479">Metal-binding</keyword>
<dbReference type="GO" id="GO:0016491">
    <property type="term" value="F:oxidoreductase activity"/>
    <property type="evidence" value="ECO:0007669"/>
    <property type="project" value="UniProtKB-KW"/>
</dbReference>
<dbReference type="SUPFAM" id="SSF51197">
    <property type="entry name" value="Clavaminate synthase-like"/>
    <property type="match status" value="1"/>
</dbReference>
<dbReference type="EMBL" id="AAOE01000025">
    <property type="protein sequence ID" value="EAR08132.1"/>
    <property type="molecule type" value="Genomic_DNA"/>
</dbReference>
<dbReference type="Gene3D" id="2.60.120.620">
    <property type="entry name" value="q2cbj1_9rhob like domain"/>
    <property type="match status" value="1"/>
</dbReference>
<reference evidence="3 4" key="1">
    <citation type="submission" date="2006-02" db="EMBL/GenBank/DDBJ databases">
        <authorList>
            <person name="Pinhassi J."/>
            <person name="Pedros-Alio C."/>
            <person name="Ferriera S."/>
            <person name="Johnson J."/>
            <person name="Kravitz S."/>
            <person name="Halpern A."/>
            <person name="Remington K."/>
            <person name="Beeson K."/>
            <person name="Tran B."/>
            <person name="Rogers Y.-H."/>
            <person name="Friedman R."/>
            <person name="Venter J.C."/>
        </authorList>
    </citation>
    <scope>NUCLEOTIDE SEQUENCE [LARGE SCALE GENOMIC DNA]</scope>
    <source>
        <strain evidence="3 4">MED297</strain>
    </source>
</reference>
<dbReference type="InterPro" id="IPR005123">
    <property type="entry name" value="Oxoglu/Fe-dep_dioxygenase_dom"/>
</dbReference>
<proteinExistence type="inferred from homology"/>
<dbReference type="GO" id="GO:0046872">
    <property type="term" value="F:metal ion binding"/>
    <property type="evidence" value="ECO:0007669"/>
    <property type="project" value="UniProtKB-KW"/>
</dbReference>
<dbReference type="OrthoDB" id="9798229at2"/>
<dbReference type="PROSITE" id="PS51471">
    <property type="entry name" value="FE2OG_OXY"/>
    <property type="match status" value="1"/>
</dbReference>
<evidence type="ECO:0000256" key="1">
    <source>
        <dbReference type="RuleBase" id="RU003682"/>
    </source>
</evidence>
<evidence type="ECO:0000313" key="3">
    <source>
        <dbReference type="EMBL" id="EAR08132.1"/>
    </source>
</evidence>
<dbReference type="RefSeq" id="WP_008046396.1">
    <property type="nucleotide sequence ID" value="NZ_CH724153.1"/>
</dbReference>
<gene>
    <name evidence="3" type="ORF">MED297_00550</name>
</gene>
<protein>
    <recommendedName>
        <fullName evidence="2">Fe2OG dioxygenase domain-containing protein</fullName>
    </recommendedName>
</protein>
<feature type="domain" description="Fe2OG dioxygenase" evidence="2">
    <location>
        <begin position="150"/>
        <end position="260"/>
    </location>
</feature>
<accession>A4BIC5</accession>
<name>A4BIC5_9GAMM</name>
<dbReference type="Pfam" id="PF23169">
    <property type="entry name" value="HalD"/>
    <property type="match status" value="1"/>
</dbReference>
<dbReference type="STRING" id="314283.MED297_00550"/>
<sequence length="294" mass="33094">MSTALKFADAGTTDLADLVDLQRYPIDDPESEPWRALVKQVREHLDKDGCAVLPEFITADGLKQLRAETNALADKAFFQRRECNIYNSEPDASLPEHDPRQIFFERSSGFVTRDTIPADTALQRLYVSPGLKQLVAACNQLPEVYEYADPFAGLVVNTMPPEAYQPWHYDSNEFITTIMTQAADTGGEFQYCPGIRTPGNENLSEVSEVIRDRLPSRIKTLTLNPGDLQMFRGRYSLHQVSRVQGQQTRLTAVMAYAKHPGVIGPVERTRQLYGRVSEAHLLAERHQSKDGLIR</sequence>
<keyword evidence="1" id="KW-0560">Oxidoreductase</keyword>